<dbReference type="Proteomes" id="UP000195569">
    <property type="component" value="Unassembled WGS sequence"/>
</dbReference>
<sequence length="277" mass="31721">MGVWCSSCKEVAHSDVWLPRMHALARKQGGKCLSQAYVNSRTKLQWQCRHGHIWEATPATIREAGAWCPVCARERHKLTLDDMRTMAAKYGGYCLSTAYSHVTAKLRWRCAHGHEWERSAAKVRNGEWCAICVKRGRQSVALEEMCALATERGGECLSDAFEGNRYPLRWRCEDGHEWDAAPSNIKRGRWCPRCAYINRRHTIGKMKAIALERGGRCLSDSYINVATKLQWECSRGHVWFTTPMGVLAGNWCPVCKYMDQCVTDEARRKYLDTETRT</sequence>
<proteinExistence type="predicted"/>
<accession>A0A1N7SG28</accession>
<reference evidence="2" key="1">
    <citation type="submission" date="2016-12" db="EMBL/GenBank/DDBJ databases">
        <authorList>
            <person name="Moulin L."/>
        </authorList>
    </citation>
    <scope>NUCLEOTIDE SEQUENCE [LARGE SCALE GENOMIC DNA]</scope>
    <source>
        <strain evidence="2">STM 7183</strain>
    </source>
</reference>
<name>A0A1N7SG28_9BURK</name>
<feature type="domain" description="Treble clef zinc finger" evidence="1">
    <location>
        <begin position="163"/>
        <end position="195"/>
    </location>
</feature>
<evidence type="ECO:0000259" key="1">
    <source>
        <dbReference type="Pfam" id="PF14311"/>
    </source>
</evidence>
<evidence type="ECO:0000313" key="2">
    <source>
        <dbReference type="EMBL" id="SIT46290.1"/>
    </source>
</evidence>
<comment type="caution">
    <text evidence="2">The sequence shown here is derived from an EMBL/GenBank/DDBJ whole genome shotgun (WGS) entry which is preliminary data.</text>
</comment>
<dbReference type="Pfam" id="PF14311">
    <property type="entry name" value="DUF4379"/>
    <property type="match status" value="1"/>
</dbReference>
<evidence type="ECO:0000313" key="3">
    <source>
        <dbReference type="Proteomes" id="UP000195569"/>
    </source>
</evidence>
<keyword evidence="3" id="KW-1185">Reference proteome</keyword>
<dbReference type="InterPro" id="IPR025487">
    <property type="entry name" value="DUF4379"/>
</dbReference>
<organism evidence="2 3">
    <name type="scientific">Paraburkholderia piptadeniae</name>
    <dbReference type="NCBI Taxonomy" id="1701573"/>
    <lineage>
        <taxon>Bacteria</taxon>
        <taxon>Pseudomonadati</taxon>
        <taxon>Pseudomonadota</taxon>
        <taxon>Betaproteobacteria</taxon>
        <taxon>Burkholderiales</taxon>
        <taxon>Burkholderiaceae</taxon>
        <taxon>Paraburkholderia</taxon>
    </lineage>
</organism>
<dbReference type="AlphaFoldDB" id="A0A1N7SG28"/>
<gene>
    <name evidence="2" type="ORF">BN2476_500149</name>
</gene>
<protein>
    <recommendedName>
        <fullName evidence="1">Treble clef zinc finger domain-containing protein</fullName>
    </recommendedName>
</protein>
<dbReference type="EMBL" id="CYGY02000050">
    <property type="protein sequence ID" value="SIT46290.1"/>
    <property type="molecule type" value="Genomic_DNA"/>
</dbReference>